<proteinExistence type="predicted"/>
<organism evidence="2 3">
    <name type="scientific">Pilimelia terevasa</name>
    <dbReference type="NCBI Taxonomy" id="53372"/>
    <lineage>
        <taxon>Bacteria</taxon>
        <taxon>Bacillati</taxon>
        <taxon>Actinomycetota</taxon>
        <taxon>Actinomycetes</taxon>
        <taxon>Micromonosporales</taxon>
        <taxon>Micromonosporaceae</taxon>
        <taxon>Pilimelia</taxon>
    </lineage>
</organism>
<reference evidence="2" key="1">
    <citation type="journal article" date="2014" name="Int. J. Syst. Evol. Microbiol.">
        <title>Complete genome sequence of Corynebacterium casei LMG S-19264T (=DSM 44701T), isolated from a smear-ripened cheese.</title>
        <authorList>
            <consortium name="US DOE Joint Genome Institute (JGI-PGF)"/>
            <person name="Walter F."/>
            <person name="Albersmeier A."/>
            <person name="Kalinowski J."/>
            <person name="Ruckert C."/>
        </authorList>
    </citation>
    <scope>NUCLEOTIDE SEQUENCE</scope>
    <source>
        <strain evidence="2">JCM 3091</strain>
    </source>
</reference>
<evidence type="ECO:0000313" key="2">
    <source>
        <dbReference type="EMBL" id="GGK27060.1"/>
    </source>
</evidence>
<dbReference type="PIRSF" id="PIRSF010260">
    <property type="entry name" value="UCP010260"/>
    <property type="match status" value="1"/>
</dbReference>
<evidence type="ECO:0000259" key="1">
    <source>
        <dbReference type="Pfam" id="PF09348"/>
    </source>
</evidence>
<dbReference type="EMBL" id="BMQC01000005">
    <property type="protein sequence ID" value="GGK27060.1"/>
    <property type="molecule type" value="Genomic_DNA"/>
</dbReference>
<feature type="domain" description="DUF1990" evidence="1">
    <location>
        <begin position="13"/>
        <end position="168"/>
    </location>
</feature>
<gene>
    <name evidence="2" type="ORF">GCM10010124_19660</name>
</gene>
<dbReference type="InterPro" id="IPR018960">
    <property type="entry name" value="DUF1990"/>
</dbReference>
<evidence type="ECO:0000313" key="3">
    <source>
        <dbReference type="Proteomes" id="UP000662200"/>
    </source>
</evidence>
<name>A0A8J3FH22_9ACTN</name>
<comment type="caution">
    <text evidence="2">The sequence shown here is derived from an EMBL/GenBank/DDBJ whole genome shotgun (WGS) entry which is preliminary data.</text>
</comment>
<dbReference type="Pfam" id="PF09348">
    <property type="entry name" value="DUF1990"/>
    <property type="match status" value="1"/>
</dbReference>
<dbReference type="InterPro" id="IPR014457">
    <property type="entry name" value="UCP010260"/>
</dbReference>
<dbReference type="PANTHER" id="PTHR34202">
    <property type="entry name" value="UPF0548 PROTEIN"/>
    <property type="match status" value="1"/>
</dbReference>
<dbReference type="RefSeq" id="WP_189113904.1">
    <property type="nucleotide sequence ID" value="NZ_BMQC01000005.1"/>
</dbReference>
<keyword evidence="3" id="KW-1185">Reference proteome</keyword>
<accession>A0A8J3FH22</accession>
<dbReference type="AlphaFoldDB" id="A0A8J3FH22"/>
<reference evidence="2" key="2">
    <citation type="submission" date="2020-09" db="EMBL/GenBank/DDBJ databases">
        <authorList>
            <person name="Sun Q."/>
            <person name="Ohkuma M."/>
        </authorList>
    </citation>
    <scope>NUCLEOTIDE SEQUENCE</scope>
    <source>
        <strain evidence="2">JCM 3091</strain>
    </source>
</reference>
<sequence length="184" mass="19361">MRDLDRLAAAPLTYPERGATRGPLPPGYHHVDVSAAVGRGQAAFDRAAAGVLGWRMHRGAGLAVAASAPEAAPDVVVAVRIGWGPLAVTAPCRVVYRLDEPALRGFAYGTLPGHPECGEEAFLVHLLPDGRVRCTIRAFSRPATPLTRLGGPVARSVQAAVTRRYLRAVRRLAAGGPRPPARGS</sequence>
<dbReference type="PANTHER" id="PTHR34202:SF1">
    <property type="entry name" value="UPF0548 PROTEIN"/>
    <property type="match status" value="1"/>
</dbReference>
<dbReference type="Proteomes" id="UP000662200">
    <property type="component" value="Unassembled WGS sequence"/>
</dbReference>
<protein>
    <submittedName>
        <fullName evidence="2">DUF1990 domain-containing protein</fullName>
    </submittedName>
</protein>